<keyword evidence="1" id="KW-1133">Transmembrane helix</keyword>
<dbReference type="EMBL" id="BQXS01011523">
    <property type="protein sequence ID" value="GKT13588.1"/>
    <property type="molecule type" value="Genomic_DNA"/>
</dbReference>
<comment type="caution">
    <text evidence="2">The sequence shown here is derived from an EMBL/GenBank/DDBJ whole genome shotgun (WGS) entry which is preliminary data.</text>
</comment>
<gene>
    <name evidence="2" type="ORF">ADUPG1_010299</name>
</gene>
<keyword evidence="3" id="KW-1185">Reference proteome</keyword>
<organism evidence="2 3">
    <name type="scientific">Aduncisulcus paluster</name>
    <dbReference type="NCBI Taxonomy" id="2918883"/>
    <lineage>
        <taxon>Eukaryota</taxon>
        <taxon>Metamonada</taxon>
        <taxon>Carpediemonas-like organisms</taxon>
        <taxon>Aduncisulcus</taxon>
    </lineage>
</organism>
<accession>A0ABQ5JQR0</accession>
<sequence>MEDLFVNYGLTAEVNIIVYGYVGGISYEDAIEKFSEMDEESLDSYLDPTYRAESSFSIDMMTMNMGDKGTLTVNSDLWGSYDEMDLEIPFPTAQNENLGTIKLIQGNSTVGQDTVTSGTFENIDQVKAFLNNLSYEVTGYKKEYETTMTILATSEGVTSEMQIIYKFYVENLPIYYFIIAGVALLLIIYFLYYVPLWVIKGKPLEIPFFDFKNTHLALCAPSRVNIDEEEVEEEDCEEMEEYSYTGEDSLWDGSVAYEENNSPAPHQIPGSAQEFSIDIDDDDEYGIDPTVPKGRVLFLPDVVTVQDQEIDITADFGDSDSM</sequence>
<keyword evidence="1" id="KW-0472">Membrane</keyword>
<dbReference type="Proteomes" id="UP001057375">
    <property type="component" value="Unassembled WGS sequence"/>
</dbReference>
<evidence type="ECO:0000256" key="1">
    <source>
        <dbReference type="SAM" id="Phobius"/>
    </source>
</evidence>
<evidence type="ECO:0000313" key="3">
    <source>
        <dbReference type="Proteomes" id="UP001057375"/>
    </source>
</evidence>
<evidence type="ECO:0000313" key="2">
    <source>
        <dbReference type="EMBL" id="GKT13588.1"/>
    </source>
</evidence>
<name>A0ABQ5JQR0_9EUKA</name>
<protein>
    <submittedName>
        <fullName evidence="2">Uncharacterized protein</fullName>
    </submittedName>
</protein>
<reference evidence="2" key="1">
    <citation type="submission" date="2022-03" db="EMBL/GenBank/DDBJ databases">
        <title>Draft genome sequence of Aduncisulcus paluster, a free-living microaerophilic Fornicata.</title>
        <authorList>
            <person name="Yuyama I."/>
            <person name="Kume K."/>
            <person name="Tamura T."/>
            <person name="Inagaki Y."/>
            <person name="Hashimoto T."/>
        </authorList>
    </citation>
    <scope>NUCLEOTIDE SEQUENCE</scope>
    <source>
        <strain evidence="2">NY0171</strain>
    </source>
</reference>
<keyword evidence="1" id="KW-0812">Transmembrane</keyword>
<proteinExistence type="predicted"/>
<feature type="transmembrane region" description="Helical" evidence="1">
    <location>
        <begin position="174"/>
        <end position="194"/>
    </location>
</feature>